<proteinExistence type="inferred from homology"/>
<dbReference type="CDD" id="cd06582">
    <property type="entry name" value="TM_PBP1_LivH_like"/>
    <property type="match status" value="1"/>
</dbReference>
<evidence type="ECO:0000256" key="6">
    <source>
        <dbReference type="ARBA" id="ARBA00022970"/>
    </source>
</evidence>
<evidence type="ECO:0008006" key="13">
    <source>
        <dbReference type="Google" id="ProtNLM"/>
    </source>
</evidence>
<evidence type="ECO:0000256" key="2">
    <source>
        <dbReference type="ARBA" id="ARBA00022448"/>
    </source>
</evidence>
<evidence type="ECO:0000256" key="3">
    <source>
        <dbReference type="ARBA" id="ARBA00022475"/>
    </source>
</evidence>
<evidence type="ECO:0000256" key="9">
    <source>
        <dbReference type="ARBA" id="ARBA00037998"/>
    </source>
</evidence>
<evidence type="ECO:0000313" key="12">
    <source>
        <dbReference type="Proteomes" id="UP000184731"/>
    </source>
</evidence>
<dbReference type="PANTHER" id="PTHR11795:SF371">
    <property type="entry name" value="HIGH-AFFINITY BRANCHED-CHAIN AMINO ACID TRANSPORT SYSTEM PERMEASE PROTEIN LIVH"/>
    <property type="match status" value="1"/>
</dbReference>
<feature type="transmembrane region" description="Helical" evidence="10">
    <location>
        <begin position="92"/>
        <end position="113"/>
    </location>
</feature>
<keyword evidence="3" id="KW-1003">Cell membrane</keyword>
<dbReference type="Proteomes" id="UP000184731">
    <property type="component" value="Chromosome"/>
</dbReference>
<dbReference type="InterPro" id="IPR001851">
    <property type="entry name" value="ABC_transp_permease"/>
</dbReference>
<dbReference type="GO" id="GO:0015188">
    <property type="term" value="F:L-isoleucine transmembrane transporter activity"/>
    <property type="evidence" value="ECO:0007669"/>
    <property type="project" value="TreeGrafter"/>
</dbReference>
<evidence type="ECO:0000256" key="4">
    <source>
        <dbReference type="ARBA" id="ARBA00022519"/>
    </source>
</evidence>
<dbReference type="Pfam" id="PF02653">
    <property type="entry name" value="BPD_transp_2"/>
    <property type="match status" value="1"/>
</dbReference>
<comment type="similarity">
    <text evidence="9">Belongs to the binding-protein-dependent transport system permease family. LivHM subfamily.</text>
</comment>
<accession>A0A1L4CYW9</accession>
<dbReference type="OrthoDB" id="5290970at2"/>
<keyword evidence="4" id="KW-0997">Cell inner membrane</keyword>
<feature type="transmembrane region" description="Helical" evidence="10">
    <location>
        <begin position="141"/>
        <end position="158"/>
    </location>
</feature>
<dbReference type="InterPro" id="IPR052157">
    <property type="entry name" value="BCAA_transport_permease"/>
</dbReference>
<feature type="transmembrane region" description="Helical" evidence="10">
    <location>
        <begin position="265"/>
        <end position="283"/>
    </location>
</feature>
<keyword evidence="5 10" id="KW-0812">Transmembrane</keyword>
<comment type="subcellular location">
    <subcellularLocation>
        <location evidence="1">Cell membrane</location>
        <topology evidence="1">Multi-pass membrane protein</topology>
    </subcellularLocation>
</comment>
<gene>
    <name evidence="11" type="ORF">AXG55_04190</name>
</gene>
<reference evidence="11 12" key="1">
    <citation type="submission" date="2016-10" db="EMBL/GenBank/DDBJ databases">
        <title>Silvanigrella aquatica sp. nov., isolated from a freshwater lake located in the Black Forest, Germany, description of Silvanigrellaceae fam. nov., Silvanigrellales ord. nov., reclassification of the order Bdellovibrionales in the class Oligoflexia, reclassification of the families Bacteriovoracaceae and Halobacteriovoraceae in the new order Bacteriovoracales ord. nov., and reclassification of the family Pseudobacteriovoracaceae in the order Oligoflexiales.</title>
        <authorList>
            <person name="Hahn M.W."/>
            <person name="Schmidt J."/>
            <person name="Koll U."/>
            <person name="Rohde M."/>
            <person name="Verbag S."/>
            <person name="Pitt A."/>
            <person name="Nakai R."/>
            <person name="Naganuma T."/>
            <person name="Lang E."/>
        </authorList>
    </citation>
    <scope>NUCLEOTIDE SEQUENCE [LARGE SCALE GENOMIC DNA]</scope>
    <source>
        <strain evidence="11 12">MWH-Nonnen-W8red</strain>
    </source>
</reference>
<evidence type="ECO:0000313" key="11">
    <source>
        <dbReference type="EMBL" id="APJ03146.1"/>
    </source>
</evidence>
<protein>
    <recommendedName>
        <fullName evidence="13">Branched-chain amino acid ABC transporter permease</fullName>
    </recommendedName>
</protein>
<dbReference type="GO" id="GO:0015808">
    <property type="term" value="P:L-alanine transport"/>
    <property type="evidence" value="ECO:0007669"/>
    <property type="project" value="TreeGrafter"/>
</dbReference>
<evidence type="ECO:0000256" key="10">
    <source>
        <dbReference type="SAM" id="Phobius"/>
    </source>
</evidence>
<dbReference type="GO" id="GO:0015192">
    <property type="term" value="F:L-phenylalanine transmembrane transporter activity"/>
    <property type="evidence" value="ECO:0007669"/>
    <property type="project" value="TreeGrafter"/>
</dbReference>
<dbReference type="GO" id="GO:0005886">
    <property type="term" value="C:plasma membrane"/>
    <property type="evidence" value="ECO:0007669"/>
    <property type="project" value="UniProtKB-SubCell"/>
</dbReference>
<keyword evidence="12" id="KW-1185">Reference proteome</keyword>
<feature type="transmembrane region" description="Helical" evidence="10">
    <location>
        <begin position="187"/>
        <end position="207"/>
    </location>
</feature>
<evidence type="ECO:0000256" key="7">
    <source>
        <dbReference type="ARBA" id="ARBA00022989"/>
    </source>
</evidence>
<dbReference type="STRING" id="1915309.AXG55_04190"/>
<evidence type="ECO:0000256" key="8">
    <source>
        <dbReference type="ARBA" id="ARBA00023136"/>
    </source>
</evidence>
<dbReference type="RefSeq" id="WP_148696870.1">
    <property type="nucleotide sequence ID" value="NZ_CP017834.1"/>
</dbReference>
<dbReference type="KEGG" id="saqi:AXG55_04190"/>
<feature type="transmembrane region" description="Helical" evidence="10">
    <location>
        <begin position="12"/>
        <end position="35"/>
    </location>
</feature>
<sequence>MSDFLQAIIDGVAIGSLYALIAIGYSMVFGILQFVNFAHGELFMLGAYFVMLFLTMGAPVWAALLFAILAVGTIAIVIERIAYKPLRKHNRLAPLITAVAMSLFLQNVVQVLFSPNSLSYPVNIPGTIVTLGDLYVRIRDIGIFILTILLAFCLELFLNKTKAGQGIKALAMHSEASKLCGVPFDRTVSLTFFIGALLAVIAGTIQGMATNQIFPLMGVNAGLKAFAAAVLGGIGDLRGAVLGGLFLGISESMLVSYELSTYKDGFAFVILILVLLIRPQGLLGRAQLVKV</sequence>
<feature type="transmembrane region" description="Helical" evidence="10">
    <location>
        <begin position="47"/>
        <end position="71"/>
    </location>
</feature>
<keyword evidence="7 10" id="KW-1133">Transmembrane helix</keyword>
<dbReference type="GO" id="GO:0042941">
    <property type="term" value="P:D-alanine transmembrane transport"/>
    <property type="evidence" value="ECO:0007669"/>
    <property type="project" value="TreeGrafter"/>
</dbReference>
<dbReference type="PANTHER" id="PTHR11795">
    <property type="entry name" value="BRANCHED-CHAIN AMINO ACID TRANSPORT SYSTEM PERMEASE PROTEIN LIVH"/>
    <property type="match status" value="1"/>
</dbReference>
<keyword evidence="6" id="KW-0029">Amino-acid transport</keyword>
<organism evidence="11 12">
    <name type="scientific">Silvanigrella aquatica</name>
    <dbReference type="NCBI Taxonomy" id="1915309"/>
    <lineage>
        <taxon>Bacteria</taxon>
        <taxon>Pseudomonadati</taxon>
        <taxon>Bdellovibrionota</taxon>
        <taxon>Oligoflexia</taxon>
        <taxon>Silvanigrellales</taxon>
        <taxon>Silvanigrellaceae</taxon>
        <taxon>Silvanigrella</taxon>
    </lineage>
</organism>
<dbReference type="GO" id="GO:0005304">
    <property type="term" value="F:L-valine transmembrane transporter activity"/>
    <property type="evidence" value="ECO:0007669"/>
    <property type="project" value="TreeGrafter"/>
</dbReference>
<dbReference type="EMBL" id="CP017834">
    <property type="protein sequence ID" value="APJ03146.1"/>
    <property type="molecule type" value="Genomic_DNA"/>
</dbReference>
<keyword evidence="8 10" id="KW-0472">Membrane</keyword>
<evidence type="ECO:0000256" key="5">
    <source>
        <dbReference type="ARBA" id="ARBA00022692"/>
    </source>
</evidence>
<dbReference type="GO" id="GO:0015190">
    <property type="term" value="F:L-leucine transmembrane transporter activity"/>
    <property type="evidence" value="ECO:0007669"/>
    <property type="project" value="TreeGrafter"/>
</dbReference>
<evidence type="ECO:0000256" key="1">
    <source>
        <dbReference type="ARBA" id="ARBA00004651"/>
    </source>
</evidence>
<keyword evidence="2" id="KW-0813">Transport</keyword>
<dbReference type="AlphaFoldDB" id="A0A1L4CYW9"/>
<dbReference type="GO" id="GO:1903806">
    <property type="term" value="P:L-isoleucine import across plasma membrane"/>
    <property type="evidence" value="ECO:0007669"/>
    <property type="project" value="TreeGrafter"/>
</dbReference>
<name>A0A1L4CYW9_9BACT</name>